<dbReference type="EMBL" id="LNYA01000023">
    <property type="protein sequence ID" value="KTC98141.1"/>
    <property type="molecule type" value="Genomic_DNA"/>
</dbReference>
<dbReference type="Gene3D" id="3.40.50.300">
    <property type="entry name" value="P-loop containing nucleotide triphosphate hydrolases"/>
    <property type="match status" value="1"/>
</dbReference>
<dbReference type="PATRIC" id="fig|448.7.peg.1249"/>
<dbReference type="GO" id="GO:0003887">
    <property type="term" value="F:DNA-directed DNA polymerase activity"/>
    <property type="evidence" value="ECO:0007669"/>
    <property type="project" value="UniProtKB-KW"/>
</dbReference>
<name>A0A0W0TRA9_LEGER</name>
<evidence type="ECO:0000313" key="5">
    <source>
        <dbReference type="Proteomes" id="UP000054773"/>
    </source>
</evidence>
<protein>
    <recommendedName>
        <fullName evidence="1">DNA-directed DNA polymerase</fullName>
        <ecNumber evidence="1">2.7.7.7</ecNumber>
    </recommendedName>
</protein>
<evidence type="ECO:0000256" key="1">
    <source>
        <dbReference type="ARBA" id="ARBA00012417"/>
    </source>
</evidence>
<keyword evidence="2" id="KW-0808">Transferase</keyword>
<dbReference type="GO" id="GO:0006261">
    <property type="term" value="P:DNA-templated DNA replication"/>
    <property type="evidence" value="ECO:0007669"/>
    <property type="project" value="TreeGrafter"/>
</dbReference>
<dbReference type="InterPro" id="IPR027417">
    <property type="entry name" value="P-loop_NTPase"/>
</dbReference>
<dbReference type="OrthoDB" id="9811073at2"/>
<gene>
    <name evidence="4" type="primary">holB</name>
    <name evidence="4" type="ORF">Lery_1195</name>
</gene>
<evidence type="ECO:0000313" key="4">
    <source>
        <dbReference type="EMBL" id="KTC98141.1"/>
    </source>
</evidence>
<dbReference type="PANTHER" id="PTHR11669:SF8">
    <property type="entry name" value="DNA POLYMERASE III SUBUNIT DELTA"/>
    <property type="match status" value="1"/>
</dbReference>
<accession>A0A0W0TRA9</accession>
<dbReference type="SUPFAM" id="SSF52540">
    <property type="entry name" value="P-loop containing nucleoside triphosphate hydrolases"/>
    <property type="match status" value="1"/>
</dbReference>
<dbReference type="Proteomes" id="UP000054773">
    <property type="component" value="Unassembled WGS sequence"/>
</dbReference>
<dbReference type="GO" id="GO:0009360">
    <property type="term" value="C:DNA polymerase III complex"/>
    <property type="evidence" value="ECO:0007669"/>
    <property type="project" value="TreeGrafter"/>
</dbReference>
<keyword evidence="2" id="KW-0548">Nucleotidyltransferase</keyword>
<comment type="caution">
    <text evidence="4">The sequence shown here is derived from an EMBL/GenBank/DDBJ whole genome shotgun (WGS) entry which is preliminary data.</text>
</comment>
<reference evidence="4 5" key="1">
    <citation type="submission" date="2015-11" db="EMBL/GenBank/DDBJ databases">
        <title>Genomic analysis of 38 Legionella species identifies large and diverse effector repertoires.</title>
        <authorList>
            <person name="Burstein D."/>
            <person name="Amaro F."/>
            <person name="Zusman T."/>
            <person name="Lifshitz Z."/>
            <person name="Cohen O."/>
            <person name="Gilbert J.A."/>
            <person name="Pupko T."/>
            <person name="Shuman H.A."/>
            <person name="Segal G."/>
        </authorList>
    </citation>
    <scope>NUCLEOTIDE SEQUENCE [LARGE SCALE GENOMIC DNA]</scope>
    <source>
        <strain evidence="4 5">SE-32A-C8</strain>
    </source>
</reference>
<organism evidence="4 5">
    <name type="scientific">Legionella erythra</name>
    <dbReference type="NCBI Taxonomy" id="448"/>
    <lineage>
        <taxon>Bacteria</taxon>
        <taxon>Pseudomonadati</taxon>
        <taxon>Pseudomonadota</taxon>
        <taxon>Gammaproteobacteria</taxon>
        <taxon>Legionellales</taxon>
        <taxon>Legionellaceae</taxon>
        <taxon>Legionella</taxon>
    </lineage>
</organism>
<dbReference type="RefSeq" id="WP_058526346.1">
    <property type="nucleotide sequence ID" value="NZ_CAAAHY010000002.1"/>
</dbReference>
<comment type="catalytic activity">
    <reaction evidence="3">
        <text>DNA(n) + a 2'-deoxyribonucleoside 5'-triphosphate = DNA(n+1) + diphosphate</text>
        <dbReference type="Rhea" id="RHEA:22508"/>
        <dbReference type="Rhea" id="RHEA-COMP:17339"/>
        <dbReference type="Rhea" id="RHEA-COMP:17340"/>
        <dbReference type="ChEBI" id="CHEBI:33019"/>
        <dbReference type="ChEBI" id="CHEBI:61560"/>
        <dbReference type="ChEBI" id="CHEBI:173112"/>
        <dbReference type="EC" id="2.7.7.7"/>
    </reaction>
</comment>
<dbReference type="InterPro" id="IPR050238">
    <property type="entry name" value="DNA_Rep/Repair_Clamp_Loader"/>
</dbReference>
<evidence type="ECO:0000256" key="3">
    <source>
        <dbReference type="ARBA" id="ARBA00049244"/>
    </source>
</evidence>
<keyword evidence="5" id="KW-1185">Reference proteome</keyword>
<evidence type="ECO:0000256" key="2">
    <source>
        <dbReference type="ARBA" id="ARBA00022932"/>
    </source>
</evidence>
<dbReference type="AlphaFoldDB" id="A0A0W0TRA9"/>
<sequence>MPHSDPFERCWLHFEKNHNHQRLAHGHLFCADDETRLDVLNQNLIQLLLCHSQQKPCQQCQACRLVLAHSHPDLSLVQPEKEGGAIKIEQIRALQTIAYTSPQLGASRVIVIKPAEKLNHAAANALLKLLEEPPQGVYFLLQAQFLGTLPATILSRCQLWRLYDADKAYDTYLAYGQSWAENTARGRIFSQQLRILEDLQGLLTRQESACSLAAKWANYDFPTLLWFLYLLHAHLIHLKLVHKKDEQVLMNTLASSFSVPILFKQIDKINGIFKKINHTISVNQLLALENFLLGYND</sequence>
<dbReference type="PANTHER" id="PTHR11669">
    <property type="entry name" value="REPLICATION FACTOR C / DNA POLYMERASE III GAMMA-TAU SUBUNIT"/>
    <property type="match status" value="1"/>
</dbReference>
<dbReference type="EC" id="2.7.7.7" evidence="1"/>
<dbReference type="Pfam" id="PF13177">
    <property type="entry name" value="DNA_pol3_delta2"/>
    <property type="match status" value="1"/>
</dbReference>
<dbReference type="STRING" id="448.Lery_1195"/>
<proteinExistence type="predicted"/>
<keyword evidence="2" id="KW-0239">DNA-directed DNA polymerase</keyword>